<dbReference type="InterPro" id="IPR008881">
    <property type="entry name" value="Trigger_fac_ribosome-bd_bac"/>
</dbReference>
<dbReference type="Gene3D" id="3.10.50.40">
    <property type="match status" value="1"/>
</dbReference>
<accession>A0A0F9P6Y9</accession>
<dbReference type="AlphaFoldDB" id="A0A0F9P6Y9"/>
<dbReference type="SUPFAM" id="SSF54534">
    <property type="entry name" value="FKBP-like"/>
    <property type="match status" value="1"/>
</dbReference>
<dbReference type="SUPFAM" id="SSF102735">
    <property type="entry name" value="Trigger factor ribosome-binding domain"/>
    <property type="match status" value="1"/>
</dbReference>
<dbReference type="PIRSF" id="PIRSF003095">
    <property type="entry name" value="Trigger_factor"/>
    <property type="match status" value="1"/>
</dbReference>
<dbReference type="GO" id="GO:0006457">
    <property type="term" value="P:protein folding"/>
    <property type="evidence" value="ECO:0007669"/>
    <property type="project" value="InterPro"/>
</dbReference>
<dbReference type="Gene3D" id="3.30.70.1050">
    <property type="entry name" value="Trigger factor ribosome-binding domain"/>
    <property type="match status" value="1"/>
</dbReference>
<name>A0A0F9P6Y9_9ZZZZ</name>
<dbReference type="InterPro" id="IPR005215">
    <property type="entry name" value="Trig_fac"/>
</dbReference>
<dbReference type="InterPro" id="IPR036611">
    <property type="entry name" value="Trigger_fac_ribosome-bd_sf"/>
</dbReference>
<dbReference type="NCBIfam" id="TIGR00115">
    <property type="entry name" value="tig"/>
    <property type="match status" value="1"/>
</dbReference>
<organism evidence="2">
    <name type="scientific">marine sediment metagenome</name>
    <dbReference type="NCBI Taxonomy" id="412755"/>
    <lineage>
        <taxon>unclassified sequences</taxon>
        <taxon>metagenomes</taxon>
        <taxon>ecological metagenomes</taxon>
    </lineage>
</organism>
<evidence type="ECO:0000313" key="2">
    <source>
        <dbReference type="EMBL" id="KKN25839.1"/>
    </source>
</evidence>
<feature type="domain" description="Trigger factor ribosome-binding bacterial" evidence="1">
    <location>
        <begin position="1"/>
        <end position="144"/>
    </location>
</feature>
<comment type="caution">
    <text evidence="2">The sequence shown here is derived from an EMBL/GenBank/DDBJ whole genome shotgun (WGS) entry which is preliminary data.</text>
</comment>
<reference evidence="2" key="1">
    <citation type="journal article" date="2015" name="Nature">
        <title>Complex archaea that bridge the gap between prokaryotes and eukaryotes.</title>
        <authorList>
            <person name="Spang A."/>
            <person name="Saw J.H."/>
            <person name="Jorgensen S.L."/>
            <person name="Zaremba-Niedzwiedzka K."/>
            <person name="Martijn J."/>
            <person name="Lind A.E."/>
            <person name="van Eijk R."/>
            <person name="Schleper C."/>
            <person name="Guy L."/>
            <person name="Ettema T.J."/>
        </authorList>
    </citation>
    <scope>NUCLEOTIDE SEQUENCE</scope>
</reference>
<dbReference type="InterPro" id="IPR046357">
    <property type="entry name" value="PPIase_dom_sf"/>
</dbReference>
<dbReference type="Pfam" id="PF05697">
    <property type="entry name" value="Trigger_N"/>
    <property type="match status" value="1"/>
</dbReference>
<dbReference type="Gene3D" id="1.10.3120.10">
    <property type="entry name" value="Trigger factor, C-terminal domain"/>
    <property type="match status" value="1"/>
</dbReference>
<dbReference type="GO" id="GO:0015031">
    <property type="term" value="P:protein transport"/>
    <property type="evidence" value="ECO:0007669"/>
    <property type="project" value="InterPro"/>
</dbReference>
<evidence type="ECO:0000259" key="1">
    <source>
        <dbReference type="Pfam" id="PF05697"/>
    </source>
</evidence>
<proteinExistence type="predicted"/>
<gene>
    <name evidence="2" type="ORF">LCGC14_0880710</name>
</gene>
<protein>
    <recommendedName>
        <fullName evidence="1">Trigger factor ribosome-binding bacterial domain-containing protein</fullName>
    </recommendedName>
</protein>
<sequence length="417" mass="47334">MTVTCDEFEYCKVKVDYVAEPKLVEEKRDEAVANIKRAKVKLAGFRAGKATDFAIRTQLRKQINKMVKRELVAEAYEETLFETKMKPIFYPEIHESNLDGNNFTCNMTFLKKPDFELKQYKGFDIPKPHIPMSAAEAAEKMIQELRMQHADPIPYSEDDFVQDGDQVTMDVTASDPNGVMDGLSKEGALYTVGQNPVKEIDQKMYGMKSGEERDFDIIFDDNEDYAKEVRGKRIKFHVKIHMGTKKTPLPLDDALAEKVGLKTYDDLLREAVGSASARIASNQTQQITNQVLMRILEAHDFEVPAWSVLMESQKFANGQKVHWETLTDEQIDNINAQSKDKIKLSLILDAIRENEPDAVYSDQEMVDKIRAQVESQGQNADEIMSRMKGDGSLIGTIAAMKDTAITQWLVKQSKIIE</sequence>
<dbReference type="EMBL" id="LAZR01002767">
    <property type="protein sequence ID" value="KKN25839.1"/>
    <property type="molecule type" value="Genomic_DNA"/>
</dbReference>
<dbReference type="GO" id="GO:0003755">
    <property type="term" value="F:peptidyl-prolyl cis-trans isomerase activity"/>
    <property type="evidence" value="ECO:0007669"/>
    <property type="project" value="InterPro"/>
</dbReference>
<dbReference type="InterPro" id="IPR037041">
    <property type="entry name" value="Trigger_fac_C_sf"/>
</dbReference>
<dbReference type="InterPro" id="IPR027304">
    <property type="entry name" value="Trigger_fact/SurA_dom_sf"/>
</dbReference>
<dbReference type="SUPFAM" id="SSF109998">
    <property type="entry name" value="Triger factor/SurA peptide-binding domain-like"/>
    <property type="match status" value="1"/>
</dbReference>